<dbReference type="Proteomes" id="UP001225788">
    <property type="component" value="Chromosome"/>
</dbReference>
<accession>A0ABY9K3H1</accession>
<proteinExistence type="predicted"/>
<evidence type="ECO:0000313" key="2">
    <source>
        <dbReference type="EMBL" id="WLS03125.1"/>
    </source>
</evidence>
<dbReference type="Pfam" id="PF01381">
    <property type="entry name" value="HTH_3"/>
    <property type="match status" value="1"/>
</dbReference>
<keyword evidence="3" id="KW-1185">Reference proteome</keyword>
<dbReference type="RefSeq" id="WP_306158641.1">
    <property type="nucleotide sequence ID" value="NZ_CP132314.1"/>
</dbReference>
<reference evidence="2 3" key="1">
    <citation type="submission" date="2023-08" db="EMBL/GenBank/DDBJ databases">
        <title>Pathogen: clinical or host-associated sample.</title>
        <authorList>
            <person name="Hergert J."/>
            <person name="Casey R."/>
            <person name="Wagner J."/>
            <person name="Young E.L."/>
            <person name="Oakeson K.F."/>
        </authorList>
    </citation>
    <scope>NUCLEOTIDE SEQUENCE [LARGE SCALE GENOMIC DNA]</scope>
    <source>
        <strain evidence="2 3">UPHL-collab-2</strain>
    </source>
</reference>
<protein>
    <submittedName>
        <fullName evidence="2">Helix-turn-helix transcriptional regulator</fullName>
    </submittedName>
</protein>
<sequence>MITNAQIRAARALLNWKQTELAKAAKVSEMSVKNLEKGDKDPRVSTVKAVQAAFESAGIEFIEGGVKKMADPQ</sequence>
<dbReference type="PROSITE" id="PS50943">
    <property type="entry name" value="HTH_CROC1"/>
    <property type="match status" value="1"/>
</dbReference>
<dbReference type="SUPFAM" id="SSF47413">
    <property type="entry name" value="lambda repressor-like DNA-binding domains"/>
    <property type="match status" value="1"/>
</dbReference>
<dbReference type="EMBL" id="CP132314">
    <property type="protein sequence ID" value="WLS03125.1"/>
    <property type="molecule type" value="Genomic_DNA"/>
</dbReference>
<dbReference type="SMART" id="SM00530">
    <property type="entry name" value="HTH_XRE"/>
    <property type="match status" value="1"/>
</dbReference>
<dbReference type="InterPro" id="IPR001387">
    <property type="entry name" value="Cro/C1-type_HTH"/>
</dbReference>
<dbReference type="InterPro" id="IPR010982">
    <property type="entry name" value="Lambda_DNA-bd_dom_sf"/>
</dbReference>
<dbReference type="CDD" id="cd00093">
    <property type="entry name" value="HTH_XRE"/>
    <property type="match status" value="1"/>
</dbReference>
<evidence type="ECO:0000259" key="1">
    <source>
        <dbReference type="PROSITE" id="PS50943"/>
    </source>
</evidence>
<feature type="domain" description="HTH cro/C1-type" evidence="1">
    <location>
        <begin position="7"/>
        <end position="61"/>
    </location>
</feature>
<dbReference type="Gene3D" id="1.10.260.40">
    <property type="entry name" value="lambda repressor-like DNA-binding domains"/>
    <property type="match status" value="1"/>
</dbReference>
<gene>
    <name evidence="2" type="ORF">Q9315_00315</name>
</gene>
<organism evidence="2 3">
    <name type="scientific">Shinella oryzae</name>
    <dbReference type="NCBI Taxonomy" id="2871820"/>
    <lineage>
        <taxon>Bacteria</taxon>
        <taxon>Pseudomonadati</taxon>
        <taxon>Pseudomonadota</taxon>
        <taxon>Alphaproteobacteria</taxon>
        <taxon>Hyphomicrobiales</taxon>
        <taxon>Rhizobiaceae</taxon>
        <taxon>Shinella</taxon>
    </lineage>
</organism>
<name>A0ABY9K3H1_9HYPH</name>
<evidence type="ECO:0000313" key="3">
    <source>
        <dbReference type="Proteomes" id="UP001225788"/>
    </source>
</evidence>